<dbReference type="SUPFAM" id="SSF56300">
    <property type="entry name" value="Metallo-dependent phosphatases"/>
    <property type="match status" value="1"/>
</dbReference>
<name>A0ABT6Y9X1_9BACT</name>
<organism evidence="5 6">
    <name type="scientific">Flectobacillus roseus</name>
    <dbReference type="NCBI Taxonomy" id="502259"/>
    <lineage>
        <taxon>Bacteria</taxon>
        <taxon>Pseudomonadati</taxon>
        <taxon>Bacteroidota</taxon>
        <taxon>Cytophagia</taxon>
        <taxon>Cytophagales</taxon>
        <taxon>Flectobacillaceae</taxon>
        <taxon>Flectobacillus</taxon>
    </lineage>
</organism>
<evidence type="ECO:0000259" key="4">
    <source>
        <dbReference type="Pfam" id="PF00149"/>
    </source>
</evidence>
<evidence type="ECO:0000256" key="2">
    <source>
        <dbReference type="ARBA" id="ARBA00022801"/>
    </source>
</evidence>
<evidence type="ECO:0000256" key="1">
    <source>
        <dbReference type="ARBA" id="ARBA00022723"/>
    </source>
</evidence>
<accession>A0ABT6Y9X1</accession>
<dbReference type="CDD" id="cd07385">
    <property type="entry name" value="MPP_YkuE_C"/>
    <property type="match status" value="1"/>
</dbReference>
<dbReference type="Proteomes" id="UP001236507">
    <property type="component" value="Unassembled WGS sequence"/>
</dbReference>
<dbReference type="PANTHER" id="PTHR31302">
    <property type="entry name" value="TRANSMEMBRANE PROTEIN WITH METALLOPHOSPHOESTERASE DOMAIN-RELATED"/>
    <property type="match status" value="1"/>
</dbReference>
<evidence type="ECO:0000313" key="6">
    <source>
        <dbReference type="Proteomes" id="UP001236507"/>
    </source>
</evidence>
<protein>
    <submittedName>
        <fullName evidence="5">Metallophosphoesterase</fullName>
    </submittedName>
</protein>
<keyword evidence="1" id="KW-0479">Metal-binding</keyword>
<dbReference type="InterPro" id="IPR051158">
    <property type="entry name" value="Metallophosphoesterase_sf"/>
</dbReference>
<keyword evidence="3" id="KW-0472">Membrane</keyword>
<dbReference type="InterPro" id="IPR004843">
    <property type="entry name" value="Calcineurin-like_PHP"/>
</dbReference>
<keyword evidence="2" id="KW-0378">Hydrolase</keyword>
<evidence type="ECO:0000313" key="5">
    <source>
        <dbReference type="EMBL" id="MDI9860335.1"/>
    </source>
</evidence>
<feature type="transmembrane region" description="Helical" evidence="3">
    <location>
        <begin position="133"/>
        <end position="154"/>
    </location>
</feature>
<evidence type="ECO:0000256" key="3">
    <source>
        <dbReference type="SAM" id="Phobius"/>
    </source>
</evidence>
<keyword evidence="3" id="KW-1133">Transmembrane helix</keyword>
<proteinExistence type="predicted"/>
<feature type="transmembrane region" description="Helical" evidence="3">
    <location>
        <begin position="73"/>
        <end position="94"/>
    </location>
</feature>
<feature type="domain" description="Calcineurin-like phosphoesterase" evidence="4">
    <location>
        <begin position="180"/>
        <end position="360"/>
    </location>
</feature>
<dbReference type="PANTHER" id="PTHR31302:SF31">
    <property type="entry name" value="PHOSPHODIESTERASE YAEI"/>
    <property type="match status" value="1"/>
</dbReference>
<dbReference type="InterPro" id="IPR029052">
    <property type="entry name" value="Metallo-depent_PP-like"/>
</dbReference>
<feature type="transmembrane region" description="Helical" evidence="3">
    <location>
        <begin position="42"/>
        <end position="61"/>
    </location>
</feature>
<reference evidence="5 6" key="1">
    <citation type="submission" date="2023-05" db="EMBL/GenBank/DDBJ databases">
        <title>Novel species of genus Flectobacillus isolated from stream in China.</title>
        <authorList>
            <person name="Lu H."/>
        </authorList>
    </citation>
    <scope>NUCLEOTIDE SEQUENCE [LARGE SCALE GENOMIC DNA]</scope>
    <source>
        <strain evidence="5 6">KCTC 42575</strain>
    </source>
</reference>
<keyword evidence="3" id="KW-0812">Transmembrane</keyword>
<dbReference type="RefSeq" id="WP_283345073.1">
    <property type="nucleotide sequence ID" value="NZ_JASHIF010000010.1"/>
</dbReference>
<dbReference type="Gene3D" id="3.60.21.10">
    <property type="match status" value="1"/>
</dbReference>
<dbReference type="EMBL" id="JASHIF010000010">
    <property type="protein sequence ID" value="MDI9860335.1"/>
    <property type="molecule type" value="Genomic_DNA"/>
</dbReference>
<feature type="transmembrane region" description="Helical" evidence="3">
    <location>
        <begin position="5"/>
        <end position="22"/>
    </location>
</feature>
<comment type="caution">
    <text evidence="5">The sequence shown here is derived from an EMBL/GenBank/DDBJ whole genome shotgun (WGS) entry which is preliminary data.</text>
</comment>
<gene>
    <name evidence="5" type="ORF">QM524_14065</name>
</gene>
<sequence>MNKLIIIPVVTAIFLVIDYYVWQAVKVSVQNFSQTIQQSARYIFWGLTTLSLVGLWLYNFTNPDLLGKTIRTWIMVGIFMNYLSKIFVVLFLLIDDLGRLIRWIVQKVQLLTNSAPVETASTPQGEPITRSEFLMKTAVIAGTVPAVAMTWGILSGAHDYRIRKVKLALPNLPKEFEGLTIAQISDIHSGSFFNKVAVKGGIEMILNAKPDMVFFTGDLVNNQAVEVQEYIDLFGKVKAPLGVFSTLGNHDYGDYVQWASPAAKQKNLNNLIHAHKVMGWDILNDENRFIEQNGEKLAIIGVQNISGQSRFHSYGDLAKAVKGTDEAAVKLLLSHDPTHWDKEVNTKYKDIDVMFSGHTHGTQFGITVGDTTWSPAQYVYKQWAGLYEQDNQKLYVNRGYGYLGYPGRVGMPPEITVFELKKA</sequence>
<dbReference type="Pfam" id="PF00149">
    <property type="entry name" value="Metallophos"/>
    <property type="match status" value="1"/>
</dbReference>
<keyword evidence="6" id="KW-1185">Reference proteome</keyword>